<evidence type="ECO:0000313" key="1">
    <source>
        <dbReference type="EMBL" id="KAJ8878406.1"/>
    </source>
</evidence>
<accession>A0ABQ9H2J5</accession>
<organism evidence="1 2">
    <name type="scientific">Dryococelus australis</name>
    <dbReference type="NCBI Taxonomy" id="614101"/>
    <lineage>
        <taxon>Eukaryota</taxon>
        <taxon>Metazoa</taxon>
        <taxon>Ecdysozoa</taxon>
        <taxon>Arthropoda</taxon>
        <taxon>Hexapoda</taxon>
        <taxon>Insecta</taxon>
        <taxon>Pterygota</taxon>
        <taxon>Neoptera</taxon>
        <taxon>Polyneoptera</taxon>
        <taxon>Phasmatodea</taxon>
        <taxon>Verophasmatodea</taxon>
        <taxon>Anareolatae</taxon>
        <taxon>Phasmatidae</taxon>
        <taxon>Eurycanthinae</taxon>
        <taxon>Dryococelus</taxon>
    </lineage>
</organism>
<protein>
    <submittedName>
        <fullName evidence="1">Uncharacterized protein</fullName>
    </submittedName>
</protein>
<comment type="caution">
    <text evidence="1">The sequence shown here is derived from an EMBL/GenBank/DDBJ whole genome shotgun (WGS) entry which is preliminary data.</text>
</comment>
<proteinExistence type="predicted"/>
<keyword evidence="2" id="KW-1185">Reference proteome</keyword>
<sequence length="608" mass="66281">MNKATRPIAMLILHKAEEHTPCIEVDLKQGFQKCSFYREHPAQPCSPHINKECISMRCARASVPSRRQAPRHCFLSPLALESKLKRLTGAQRITRRIRRARARRGLYDETRAHARLAEHDSSSCHLLLPRKDLRRRGPLFPECAAHSPPPIGADEAATLCATQYCAVKLPRSSRSAERAAELTIRSFSYTAARLPQATYTNVPRTEQPILPERYHLLAVAEGCSSCHLGYGGSRYILRRSILCHRQLAAVRQRFGPPPALNTRRGFTNISECPKCLAVRGLALDTEVLRFSAWAGAFGQALESRLCHTRHTESRNKRLYSVKRNECKHANQNLALKPLPQENAVHVNDRVSGCAFLVPEELVLVTLVYYHSVEIGVKKEIDDKCDKGLTAKKSLSFHQGEPGSIPGGVAPGFPHVRNRAGRCRWSAGFLGYLPFPPAPSFPGAAPILIGSQGPAVKSRPQSLPANPHSVALGHAKHKHLHMHGMLAGENSGRTLQGAGYEEKATCDPEGLVLSGGGRVGVGAGEHNLHPGLAAGRGVAKRACARVRDGVKARRRNGEGGGCRVVDRGTENNNEDELLCKSAQTSPASSTHIGELVVRVTPSAEPRAGA</sequence>
<name>A0ABQ9H2J5_9NEOP</name>
<dbReference type="EMBL" id="JARBHB010000007">
    <property type="protein sequence ID" value="KAJ8878406.1"/>
    <property type="molecule type" value="Genomic_DNA"/>
</dbReference>
<evidence type="ECO:0000313" key="2">
    <source>
        <dbReference type="Proteomes" id="UP001159363"/>
    </source>
</evidence>
<reference evidence="1 2" key="1">
    <citation type="submission" date="2023-02" db="EMBL/GenBank/DDBJ databases">
        <title>LHISI_Scaffold_Assembly.</title>
        <authorList>
            <person name="Stuart O.P."/>
            <person name="Cleave R."/>
            <person name="Magrath M.J.L."/>
            <person name="Mikheyev A.S."/>
        </authorList>
    </citation>
    <scope>NUCLEOTIDE SEQUENCE [LARGE SCALE GENOMIC DNA]</scope>
    <source>
        <strain evidence="1">Daus_M_001</strain>
        <tissue evidence="1">Leg muscle</tissue>
    </source>
</reference>
<dbReference type="Proteomes" id="UP001159363">
    <property type="component" value="Chromosome 6"/>
</dbReference>
<gene>
    <name evidence="1" type="ORF">PR048_018984</name>
</gene>